<organism evidence="13 14">
    <name type="scientific">Actinomadura pelletieri DSM 43383</name>
    <dbReference type="NCBI Taxonomy" id="1120940"/>
    <lineage>
        <taxon>Bacteria</taxon>
        <taxon>Bacillati</taxon>
        <taxon>Actinomycetota</taxon>
        <taxon>Actinomycetes</taxon>
        <taxon>Streptosporangiales</taxon>
        <taxon>Thermomonosporaceae</taxon>
        <taxon>Actinomadura</taxon>
    </lineage>
</organism>
<dbReference type="GO" id="GO:0004222">
    <property type="term" value="F:metalloendopeptidase activity"/>
    <property type="evidence" value="ECO:0007669"/>
    <property type="project" value="InterPro"/>
</dbReference>
<comment type="caution">
    <text evidence="13">The sequence shown here is derived from an EMBL/GenBank/DDBJ whole genome shotgun (WGS) entry which is preliminary data.</text>
</comment>
<dbReference type="InterPro" id="IPR001915">
    <property type="entry name" value="Peptidase_M48"/>
</dbReference>
<feature type="transmembrane region" description="Helical" evidence="11">
    <location>
        <begin position="644"/>
        <end position="669"/>
    </location>
</feature>
<evidence type="ECO:0000256" key="10">
    <source>
        <dbReference type="ARBA" id="ARBA00023136"/>
    </source>
</evidence>
<dbReference type="RefSeq" id="WP_121437257.1">
    <property type="nucleotide sequence ID" value="NZ_RBWU01000006.1"/>
</dbReference>
<keyword evidence="10 11" id="KW-0472">Membrane</keyword>
<dbReference type="Proteomes" id="UP000274601">
    <property type="component" value="Unassembled WGS sequence"/>
</dbReference>
<dbReference type="InterPro" id="IPR050083">
    <property type="entry name" value="HtpX_protease"/>
</dbReference>
<evidence type="ECO:0000256" key="9">
    <source>
        <dbReference type="ARBA" id="ARBA00023049"/>
    </source>
</evidence>
<dbReference type="Gene3D" id="3.30.2010.10">
    <property type="entry name" value="Metalloproteases ('zincins'), catalytic domain"/>
    <property type="match status" value="1"/>
</dbReference>
<feature type="transmembrane region" description="Helical" evidence="11">
    <location>
        <begin position="243"/>
        <end position="263"/>
    </location>
</feature>
<feature type="transmembrane region" description="Helical" evidence="11">
    <location>
        <begin position="436"/>
        <end position="462"/>
    </location>
</feature>
<keyword evidence="6" id="KW-0378">Hydrolase</keyword>
<keyword evidence="4 11" id="KW-0812">Transmembrane</keyword>
<sequence>MRPPSGTTTRFFLLIAAVLATGSLAFTALYFAVPEHQNRQQVASACEVRAKAAITPLRTAADVEPYARGLDRIKRCHLPVYRDQIRWVVVGDTAMLGLAGLLYLLHPWWRVRRWRLAELRDVDDPETAQRLDALSRKMGLARPPTWMVSADGGVDGLAFGLPGRRRVMLTAGLLKQAGTDLTVLRAVAGHELAHLRNRDVDVTYLTIALWWAFVAVSLVPTLVVTAHPEVLTDPLGWSPGTLWRTALIETLLPLAVLTAIVVLTRNAILRVREVHADATAATVAGPDGKPVMERTLRHVPESASRFWPGWTRMHPTPEQRRAALASPSMLARPSLWEMAGIGLTAGLFAIPATFELSAALVTRNLLQPQAIIGLVTWLLVTGLLTTTLWRWVADRPQHRPDLRTCLAVPTALVAGFMAGDPLSFHGGHLLWSEESAWWLSLLTYASAGLALTVGMTAVTVWTVSTIRHAPPRTAPIPVTVATVAGALLFISWWQSVSSGWGPVRLGAPPRPAGSSAWYTPVTRLTGTDWPPVQALVFSPAVPVAVLLLSVAPLLTAVRRGSRPSPALRIGLASGLAAASLTIVLVFAAETALPTTVRWAEDCHLTLTCTSFLVAFTDTQIAVMLLVQGVVAFVVAARHRAHRPALVLLATTVSALVATAGSVFVATPLVRWTGLISPPMDDWLAIPGTADFATGTLYTVLVQGLVIVVPCAALGALLSRRFAHTGETPLPGRPAVLAVTAVLVLAAAFRIPTAWTFWA</sequence>
<feature type="transmembrane region" description="Helical" evidence="11">
    <location>
        <begin position="620"/>
        <end position="637"/>
    </location>
</feature>
<dbReference type="Pfam" id="PF01435">
    <property type="entry name" value="Peptidase_M48"/>
    <property type="match status" value="1"/>
</dbReference>
<keyword evidence="2" id="KW-1003">Cell membrane</keyword>
<proteinExistence type="predicted"/>
<dbReference type="AlphaFoldDB" id="A0A495QGK5"/>
<feature type="transmembrane region" description="Helical" evidence="11">
    <location>
        <begin position="202"/>
        <end position="223"/>
    </location>
</feature>
<gene>
    <name evidence="13" type="ORF">BZB76_5532</name>
</gene>
<evidence type="ECO:0000256" key="6">
    <source>
        <dbReference type="ARBA" id="ARBA00022801"/>
    </source>
</evidence>
<reference evidence="13 14" key="1">
    <citation type="submission" date="2018-10" db="EMBL/GenBank/DDBJ databases">
        <title>Genomic Encyclopedia of Archaeal and Bacterial Type Strains, Phase II (KMG-II): from individual species to whole genera.</title>
        <authorList>
            <person name="Goeker M."/>
        </authorList>
    </citation>
    <scope>NUCLEOTIDE SEQUENCE [LARGE SCALE GENOMIC DNA]</scope>
    <source>
        <strain evidence="13 14">DSM 43383</strain>
    </source>
</reference>
<name>A0A495QGK5_9ACTN</name>
<evidence type="ECO:0000256" key="4">
    <source>
        <dbReference type="ARBA" id="ARBA00022692"/>
    </source>
</evidence>
<accession>A0A495QGK5</accession>
<dbReference type="GO" id="GO:0006508">
    <property type="term" value="P:proteolysis"/>
    <property type="evidence" value="ECO:0007669"/>
    <property type="project" value="UniProtKB-KW"/>
</dbReference>
<keyword evidence="14" id="KW-1185">Reference proteome</keyword>
<feature type="transmembrane region" description="Helical" evidence="11">
    <location>
        <begin position="534"/>
        <end position="557"/>
    </location>
</feature>
<evidence type="ECO:0000256" key="5">
    <source>
        <dbReference type="ARBA" id="ARBA00022723"/>
    </source>
</evidence>
<keyword evidence="9" id="KW-0482">Metalloprotease</keyword>
<dbReference type="OrthoDB" id="4889053at2"/>
<feature type="transmembrane region" description="Helical" evidence="11">
    <location>
        <begin position="85"/>
        <end position="105"/>
    </location>
</feature>
<dbReference type="EMBL" id="RBWU01000006">
    <property type="protein sequence ID" value="RKS71050.1"/>
    <property type="molecule type" value="Genomic_DNA"/>
</dbReference>
<evidence type="ECO:0000259" key="12">
    <source>
        <dbReference type="Pfam" id="PF01435"/>
    </source>
</evidence>
<feature type="transmembrane region" description="Helical" evidence="11">
    <location>
        <begin position="374"/>
        <end position="392"/>
    </location>
</feature>
<dbReference type="PANTHER" id="PTHR43221:SF2">
    <property type="entry name" value="PROTEASE HTPX HOMOLOG"/>
    <property type="match status" value="1"/>
</dbReference>
<feature type="transmembrane region" description="Helical" evidence="11">
    <location>
        <begin position="404"/>
        <end position="424"/>
    </location>
</feature>
<feature type="transmembrane region" description="Helical" evidence="11">
    <location>
        <begin position="569"/>
        <end position="588"/>
    </location>
</feature>
<keyword evidence="3" id="KW-0645">Protease</keyword>
<evidence type="ECO:0000256" key="8">
    <source>
        <dbReference type="ARBA" id="ARBA00022989"/>
    </source>
</evidence>
<dbReference type="PANTHER" id="PTHR43221">
    <property type="entry name" value="PROTEASE HTPX"/>
    <property type="match status" value="1"/>
</dbReference>
<evidence type="ECO:0000256" key="3">
    <source>
        <dbReference type="ARBA" id="ARBA00022670"/>
    </source>
</evidence>
<evidence type="ECO:0000256" key="11">
    <source>
        <dbReference type="SAM" id="Phobius"/>
    </source>
</evidence>
<feature type="domain" description="Peptidase M48" evidence="12">
    <location>
        <begin position="126"/>
        <end position="326"/>
    </location>
</feature>
<keyword evidence="5" id="KW-0479">Metal-binding</keyword>
<feature type="transmembrane region" description="Helical" evidence="11">
    <location>
        <begin position="12"/>
        <end position="33"/>
    </location>
</feature>
<feature type="transmembrane region" description="Helical" evidence="11">
    <location>
        <begin position="474"/>
        <end position="493"/>
    </location>
</feature>
<evidence type="ECO:0000256" key="1">
    <source>
        <dbReference type="ARBA" id="ARBA00001947"/>
    </source>
</evidence>
<keyword evidence="7" id="KW-0862">Zinc</keyword>
<keyword evidence="8 11" id="KW-1133">Transmembrane helix</keyword>
<dbReference type="GO" id="GO:0046872">
    <property type="term" value="F:metal ion binding"/>
    <property type="evidence" value="ECO:0007669"/>
    <property type="project" value="UniProtKB-KW"/>
</dbReference>
<feature type="transmembrane region" description="Helical" evidence="11">
    <location>
        <begin position="335"/>
        <end position="354"/>
    </location>
</feature>
<evidence type="ECO:0000313" key="14">
    <source>
        <dbReference type="Proteomes" id="UP000274601"/>
    </source>
</evidence>
<feature type="transmembrane region" description="Helical" evidence="11">
    <location>
        <begin position="696"/>
        <end position="717"/>
    </location>
</feature>
<comment type="cofactor">
    <cofactor evidence="1">
        <name>Zn(2+)</name>
        <dbReference type="ChEBI" id="CHEBI:29105"/>
    </cofactor>
</comment>
<feature type="transmembrane region" description="Helical" evidence="11">
    <location>
        <begin position="729"/>
        <end position="750"/>
    </location>
</feature>
<evidence type="ECO:0000256" key="2">
    <source>
        <dbReference type="ARBA" id="ARBA00022475"/>
    </source>
</evidence>
<evidence type="ECO:0000313" key="13">
    <source>
        <dbReference type="EMBL" id="RKS71050.1"/>
    </source>
</evidence>
<protein>
    <submittedName>
        <fullName evidence="13">Peptidase M48-like protein</fullName>
    </submittedName>
</protein>
<evidence type="ECO:0000256" key="7">
    <source>
        <dbReference type="ARBA" id="ARBA00022833"/>
    </source>
</evidence>